<dbReference type="InterPro" id="IPR050409">
    <property type="entry name" value="E3_ubiq-protein_ligase"/>
</dbReference>
<dbReference type="Pfam" id="PF00632">
    <property type="entry name" value="HECT"/>
    <property type="match status" value="1"/>
</dbReference>
<reference evidence="8 9" key="1">
    <citation type="submission" date="2024-04" db="EMBL/GenBank/DDBJ databases">
        <title>Tritrichomonas musculus Genome.</title>
        <authorList>
            <person name="Alves-Ferreira E."/>
            <person name="Grigg M."/>
            <person name="Lorenzi H."/>
            <person name="Galac M."/>
        </authorList>
    </citation>
    <scope>NUCLEOTIDE SEQUENCE [LARGE SCALE GENOMIC DNA]</scope>
    <source>
        <strain evidence="8 9">EAF2021</strain>
    </source>
</reference>
<gene>
    <name evidence="8" type="ORF">M9Y10_023680</name>
</gene>
<dbReference type="InterPro" id="IPR000569">
    <property type="entry name" value="HECT_dom"/>
</dbReference>
<comment type="caution">
    <text evidence="8">The sequence shown here is derived from an EMBL/GenBank/DDBJ whole genome shotgun (WGS) entry which is preliminary data.</text>
</comment>
<proteinExistence type="predicted"/>
<feature type="domain" description="HECT" evidence="7">
    <location>
        <begin position="1496"/>
        <end position="1827"/>
    </location>
</feature>
<evidence type="ECO:0000256" key="5">
    <source>
        <dbReference type="ARBA" id="ARBA00022786"/>
    </source>
</evidence>
<evidence type="ECO:0000256" key="4">
    <source>
        <dbReference type="ARBA" id="ARBA00022679"/>
    </source>
</evidence>
<evidence type="ECO:0000313" key="9">
    <source>
        <dbReference type="Proteomes" id="UP001470230"/>
    </source>
</evidence>
<comment type="catalytic activity">
    <reaction evidence="1">
        <text>S-ubiquitinyl-[E2 ubiquitin-conjugating enzyme]-L-cysteine + [acceptor protein]-L-lysine = [E2 ubiquitin-conjugating enzyme]-L-cysteine + N(6)-ubiquitinyl-[acceptor protein]-L-lysine.</text>
        <dbReference type="EC" id="2.3.2.26"/>
    </reaction>
</comment>
<dbReference type="SMART" id="SM00119">
    <property type="entry name" value="HECTc"/>
    <property type="match status" value="1"/>
</dbReference>
<organism evidence="8 9">
    <name type="scientific">Tritrichomonas musculus</name>
    <dbReference type="NCBI Taxonomy" id="1915356"/>
    <lineage>
        <taxon>Eukaryota</taxon>
        <taxon>Metamonada</taxon>
        <taxon>Parabasalia</taxon>
        <taxon>Tritrichomonadida</taxon>
        <taxon>Tritrichomonadidae</taxon>
        <taxon>Tritrichomonas</taxon>
    </lineage>
</organism>
<dbReference type="Gene3D" id="3.30.2410.10">
    <property type="entry name" value="Hect, E3 ligase catalytic domain"/>
    <property type="match status" value="1"/>
</dbReference>
<evidence type="ECO:0000256" key="3">
    <source>
        <dbReference type="ARBA" id="ARBA00012485"/>
    </source>
</evidence>
<dbReference type="InterPro" id="IPR035983">
    <property type="entry name" value="Hect_E3_ubiquitin_ligase"/>
</dbReference>
<dbReference type="Proteomes" id="UP001470230">
    <property type="component" value="Unassembled WGS sequence"/>
</dbReference>
<keyword evidence="5 6" id="KW-0833">Ubl conjugation pathway</keyword>
<dbReference type="PANTHER" id="PTHR11254:SF440">
    <property type="entry name" value="E3 UBIQUITIN-PROTEIN LIGASE NEDD-4"/>
    <property type="match status" value="1"/>
</dbReference>
<evidence type="ECO:0000259" key="7">
    <source>
        <dbReference type="PROSITE" id="PS50237"/>
    </source>
</evidence>
<accession>A0ABR2KVU0</accession>
<keyword evidence="4" id="KW-0808">Transferase</keyword>
<keyword evidence="9" id="KW-1185">Reference proteome</keyword>
<dbReference type="EMBL" id="JAPFFF010000003">
    <property type="protein sequence ID" value="KAK8895238.1"/>
    <property type="molecule type" value="Genomic_DNA"/>
</dbReference>
<dbReference type="Gene3D" id="3.30.2160.10">
    <property type="entry name" value="Hect, E3 ligase catalytic domain"/>
    <property type="match status" value="1"/>
</dbReference>
<dbReference type="Gene3D" id="3.90.1750.10">
    <property type="entry name" value="Hect, E3 ligase catalytic domains"/>
    <property type="match status" value="1"/>
</dbReference>
<evidence type="ECO:0000313" key="8">
    <source>
        <dbReference type="EMBL" id="KAK8895238.1"/>
    </source>
</evidence>
<comment type="pathway">
    <text evidence="2">Protein modification; protein ubiquitination.</text>
</comment>
<evidence type="ECO:0000256" key="1">
    <source>
        <dbReference type="ARBA" id="ARBA00000885"/>
    </source>
</evidence>
<name>A0ABR2KVU0_9EUKA</name>
<dbReference type="PROSITE" id="PS50237">
    <property type="entry name" value="HECT"/>
    <property type="match status" value="1"/>
</dbReference>
<evidence type="ECO:0000256" key="2">
    <source>
        <dbReference type="ARBA" id="ARBA00004906"/>
    </source>
</evidence>
<protein>
    <recommendedName>
        <fullName evidence="3">HECT-type E3 ubiquitin transferase</fullName>
        <ecNumber evidence="3">2.3.2.26</ecNumber>
    </recommendedName>
</protein>
<dbReference type="CDD" id="cd00078">
    <property type="entry name" value="HECTc"/>
    <property type="match status" value="1"/>
</dbReference>
<dbReference type="PANTHER" id="PTHR11254">
    <property type="entry name" value="HECT DOMAIN UBIQUITIN-PROTEIN LIGASE"/>
    <property type="match status" value="1"/>
</dbReference>
<dbReference type="SUPFAM" id="SSF56204">
    <property type="entry name" value="Hect, E3 ligase catalytic domain"/>
    <property type="match status" value="1"/>
</dbReference>
<feature type="active site" description="Glycyl thioester intermediate" evidence="6">
    <location>
        <position position="1796"/>
    </location>
</feature>
<dbReference type="EC" id="2.3.2.26" evidence="3"/>
<sequence length="1827" mass="212973">MTFSNYNINSSFPNFSDLLTSIIDQIIQHIKNPTKEFTINANKIDSKYVANFIIDILLITELNENLISTFLPFIFNHEKVSKTRIKKLIQKIINNGFLTSIPEFLLSNKIVFDSLSQDDLSVLLSEASKETFIQFLSLIEETFSETKENLNQPFFISIVNKLFEYKIEWRKKEKLSKIIINTYQSYIGGNHDVFNYFQTKIDLIPNLIIAMEMLPSIFLIPFDLIESDFLKIEDLGRFEEVVDHTFIFEDTQNITIYSDEKFWIHLFSIVSNSKEKCSEDFVMKMVRVFENNIDQNKSFDIIESMILSLFPSTNNGNYFLHDFINNLNDSFKNNFNENIEILFKKTIEKDVIPLPSFWSLFDYKKIESFLQEKNNDPVILYAYQFSSSFDENSKININNVKINCQLNENNSNLIIKFIKNKNFDDLVTMNKEILSIIIAAYIFVSRNTKTNIEGLNVETVLPFIAISIYLSFTFSKKFELAMFYEADLFLKSLKELSKSNSPLYIESINSIITNYSIDIISPFIYKELEFMFFDILINNLIDDVYMPDKLLLLGALFALSDQYSTNRQIQYLFDKNGINFFKYLIRNMSKIEDFESLQKIGLNLNAFNSEKVTTFSIDTIQNSKIYNDVVNTICFLGKYCKNVPKIKIQNMRNLIKICNEKITNLKVDELYFIDRLIRNSNLNINQKQLIFKNIPIDKISIDKLINEILTDQQQEKNSFYFDFFFKKLMKDKSIATNYYTILFEKNCDNHEINLECLLRKYENQYFENVSCFINAFINMFGFQAKSTAFIKKLDFKRVQCPSSNFAFSIISKLLKNGSYQAFICLLNISSSFPFLFANNHSKLFTKIISKLDSFSLLFEKSPICEDLKVSLSVFYFLHSLLYSVDILDSFVPWVFTKILTFSPSQLISIVYILTSLFNTKKVSNAMLALSIKYDFPGIVSKLLSKNVSKDIQNIIFNFLAKFYELLLNLEHKRKLILVDEMSKAKNPFSLLFNGSTTIHPVKLKDIELPDVNNDEISDFIDEIGKIKPFYISENLNGNSNNEKFQHILVQILTHYEMKYSDKSQFTKNIPDTYKVQNIRFCAKQPNWIYKWVIKKKTFPCLIEHKKKLTNVYQKLFELDYSYDKSDDEDYDNDSLDVDLYFTNIFCLENLFSFLIEKIVSNDDSHKNSIIALINVLSKKKAFMANFIDSINIYINENRDDIELVTKLLDFARSADIFQNYHGSGNIINSLINIGISPEYSEDVNFLSVLSSILLDIDDLPANANVLVVSILKHPKLFGQALELYQKIGNNNFDSSIEKYIINALEKQFKSKKKISTQTFKLILQIDPSLIKSMNDVSAEILNDSIKKYKKNKNEETLDFIFDLLNILAPKRQENQLIIPLDEIDFTMSFTSNRIQLLSQAANQTILRQAPQNLTESDPFFWNLYGQHRLFLNEIVTNNEEYFEKVKFLKDFPELVSFEKRLSFFHSKMKDKIDRNERLEISVNRSNVLVDSYQILNDKSYDEWLYDIEVKFKGESGIDMGGLTKEWFTLIVKDIFNPNFALFSLYENKSYQPNQFSGINQEHLEFFNFAGKIIARSIIQGQCINAHFCRSFCRQILHQQVKLKDIGDIDESIYNSLQIILNEDVEPLELNFTIDVNEYGSQKTVLLKENGDEIDVNNENKVEYASLYVNYHLRKSIISQINAFIEGFNWLIPHEDIRIFSPNELDLIICGIPEIDINDLRENTVYTEPYNDEHPVIEMFFSAISKWDPDNLAKFLLFLTGSSQVPINGFKDYSDKGKPITIGPGGDRSRFCVAHTCFNQLDLPEYENENELNDKLLLSIQECEFGIL</sequence>
<evidence type="ECO:0000256" key="6">
    <source>
        <dbReference type="PROSITE-ProRule" id="PRU00104"/>
    </source>
</evidence>